<gene>
    <name evidence="3" type="ORF">QQ91_0018730</name>
</gene>
<reference evidence="3 4" key="1">
    <citation type="journal article" date="2015" name="Genome Announc.">
        <title>Draft Genome Sequence of Filamentous Marine Cyanobacterium Lyngbya confervoides Strain BDU141951.</title>
        <authorList>
            <person name="Chandrababunaidu M.M."/>
            <person name="Sen D."/>
            <person name="Tripathy S."/>
        </authorList>
    </citation>
    <scope>NUCLEOTIDE SEQUENCE [LARGE SCALE GENOMIC DNA]</scope>
    <source>
        <strain evidence="3 4">BDU141951</strain>
    </source>
</reference>
<dbReference type="RefSeq" id="WP_166283366.1">
    <property type="nucleotide sequence ID" value="NZ_JTHE03000105.1"/>
</dbReference>
<dbReference type="AlphaFoldDB" id="A0ABD4T8B5"/>
<evidence type="ECO:0000256" key="2">
    <source>
        <dbReference type="SAM" id="MobiDB-lite"/>
    </source>
</evidence>
<evidence type="ECO:0000256" key="1">
    <source>
        <dbReference type="SAM" id="Coils"/>
    </source>
</evidence>
<protein>
    <submittedName>
        <fullName evidence="3">Uncharacterized protein</fullName>
    </submittedName>
</protein>
<dbReference type="EMBL" id="JTHE03000105">
    <property type="protein sequence ID" value="MCM1984861.1"/>
    <property type="molecule type" value="Genomic_DNA"/>
</dbReference>
<organism evidence="3 4">
    <name type="scientific">Lyngbya confervoides BDU141951</name>
    <dbReference type="NCBI Taxonomy" id="1574623"/>
    <lineage>
        <taxon>Bacteria</taxon>
        <taxon>Bacillati</taxon>
        <taxon>Cyanobacteriota</taxon>
        <taxon>Cyanophyceae</taxon>
        <taxon>Oscillatoriophycideae</taxon>
        <taxon>Oscillatoriales</taxon>
        <taxon>Microcoleaceae</taxon>
        <taxon>Lyngbya</taxon>
    </lineage>
</organism>
<dbReference type="Proteomes" id="UP000031561">
    <property type="component" value="Unassembled WGS sequence"/>
</dbReference>
<accession>A0ABD4T8B5</accession>
<feature type="coiled-coil region" evidence="1">
    <location>
        <begin position="63"/>
        <end position="97"/>
    </location>
</feature>
<feature type="region of interest" description="Disordered" evidence="2">
    <location>
        <begin position="1"/>
        <end position="30"/>
    </location>
</feature>
<keyword evidence="1" id="KW-0175">Coiled coil</keyword>
<keyword evidence="4" id="KW-1185">Reference proteome</keyword>
<comment type="caution">
    <text evidence="3">The sequence shown here is derived from an EMBL/GenBank/DDBJ whole genome shotgun (WGS) entry which is preliminary data.</text>
</comment>
<sequence length="220" mass="24169">MTFPDGMPPEEARFSPHSHWNEAPLPDSTPKAADLATLRRQLQSAQELLAYQQSVIDSLTQQVSERDTLLARSEQQIERLQKQADLHQLELAEVRSICGDLRMQLQRHLGRRVSPPLSQGPAPDPSQTLPEAVPPKGDLISFGYESMAAPMGSTAAATKAPPVQVWSAKPAHGCFQSAFSAYRKLTTFIVASATLDNPAPTLSHLTRTPSRLELPRFATR</sequence>
<name>A0ABD4T8B5_9CYAN</name>
<evidence type="ECO:0000313" key="4">
    <source>
        <dbReference type="Proteomes" id="UP000031561"/>
    </source>
</evidence>
<proteinExistence type="predicted"/>
<feature type="region of interest" description="Disordered" evidence="2">
    <location>
        <begin position="112"/>
        <end position="131"/>
    </location>
</feature>
<evidence type="ECO:0000313" key="3">
    <source>
        <dbReference type="EMBL" id="MCM1984861.1"/>
    </source>
</evidence>